<feature type="transmembrane region" description="Helical" evidence="8">
    <location>
        <begin position="131"/>
        <end position="155"/>
    </location>
</feature>
<reference evidence="10" key="1">
    <citation type="journal article" date="2014" name="Genome Biol. Evol.">
        <title>Early divergence, broad distribution, and high diversity of animal chitin synthases.</title>
        <authorList>
            <person name="Zakrzewski A.C."/>
            <person name="Weigert A."/>
            <person name="Helm C."/>
            <person name="Adamski M."/>
            <person name="Adamska M."/>
            <person name="Bleidorn C."/>
            <person name="Raible F."/>
            <person name="Hausen H."/>
        </authorList>
    </citation>
    <scope>NUCLEOTIDE SEQUENCE</scope>
    <source>
        <strain evidence="10">LecoCSa</strain>
    </source>
</reference>
<feature type="compositionally biased region" description="Gly residues" evidence="7">
    <location>
        <begin position="23"/>
        <end position="37"/>
    </location>
</feature>
<dbReference type="CDD" id="cd09487">
    <property type="entry name" value="SAM_superfamily"/>
    <property type="match status" value="1"/>
</dbReference>
<dbReference type="InterPro" id="IPR004835">
    <property type="entry name" value="Chitin_synth"/>
</dbReference>
<feature type="transmembrane region" description="Helical" evidence="8">
    <location>
        <begin position="1008"/>
        <end position="1032"/>
    </location>
</feature>
<dbReference type="EMBL" id="KJ405453">
    <property type="protein sequence ID" value="AHX26701.1"/>
    <property type="molecule type" value="mRNA"/>
</dbReference>
<feature type="compositionally biased region" description="Polar residues" evidence="7">
    <location>
        <begin position="1"/>
        <end position="10"/>
    </location>
</feature>
<feature type="transmembrane region" description="Helical" evidence="8">
    <location>
        <begin position="376"/>
        <end position="402"/>
    </location>
</feature>
<dbReference type="GO" id="GO:0071944">
    <property type="term" value="C:cell periphery"/>
    <property type="evidence" value="ECO:0007669"/>
    <property type="project" value="TreeGrafter"/>
</dbReference>
<feature type="transmembrane region" description="Helical" evidence="8">
    <location>
        <begin position="254"/>
        <end position="275"/>
    </location>
</feature>
<feature type="transmembrane region" description="Helical" evidence="8">
    <location>
        <begin position="175"/>
        <end position="196"/>
    </location>
</feature>
<keyword evidence="6 8" id="KW-0472">Membrane</keyword>
<dbReference type="PROSITE" id="PS50105">
    <property type="entry name" value="SAM_DOMAIN"/>
    <property type="match status" value="1"/>
</dbReference>
<dbReference type="InterPro" id="IPR029044">
    <property type="entry name" value="Nucleotide-diphossugar_trans"/>
</dbReference>
<dbReference type="InterPro" id="IPR001660">
    <property type="entry name" value="SAM"/>
</dbReference>
<feature type="transmembrane region" description="Helical" evidence="8">
    <location>
        <begin position="913"/>
        <end position="932"/>
    </location>
</feature>
<keyword evidence="4 8" id="KW-0812">Transmembrane</keyword>
<feature type="transmembrane region" description="Helical" evidence="8">
    <location>
        <begin position="408"/>
        <end position="426"/>
    </location>
</feature>
<dbReference type="Pfam" id="PF03142">
    <property type="entry name" value="Chitin_synth_2"/>
    <property type="match status" value="1"/>
</dbReference>
<feature type="transmembrane region" description="Helical" evidence="8">
    <location>
        <begin position="873"/>
        <end position="906"/>
    </location>
</feature>
<dbReference type="Gene3D" id="1.10.150.50">
    <property type="entry name" value="Transcription Factor, Ets-1"/>
    <property type="match status" value="2"/>
</dbReference>
<feature type="region of interest" description="Disordered" evidence="7">
    <location>
        <begin position="1229"/>
        <end position="1255"/>
    </location>
</feature>
<feature type="transmembrane region" description="Helical" evidence="8">
    <location>
        <begin position="333"/>
        <end position="355"/>
    </location>
</feature>
<evidence type="ECO:0000256" key="3">
    <source>
        <dbReference type="ARBA" id="ARBA00022676"/>
    </source>
</evidence>
<dbReference type="PANTHER" id="PTHR22914">
    <property type="entry name" value="CHITIN SYNTHASE"/>
    <property type="match status" value="1"/>
</dbReference>
<evidence type="ECO:0000259" key="9">
    <source>
        <dbReference type="PROSITE" id="PS50105"/>
    </source>
</evidence>
<dbReference type="GO" id="GO:0004100">
    <property type="term" value="F:chitin synthase activity"/>
    <property type="evidence" value="ECO:0007669"/>
    <property type="project" value="UniProtKB-EC"/>
</dbReference>
<name>A0A023PP34_9METZ</name>
<feature type="transmembrane region" description="Helical" evidence="8">
    <location>
        <begin position="82"/>
        <end position="110"/>
    </location>
</feature>
<feature type="region of interest" description="Disordered" evidence="7">
    <location>
        <begin position="1"/>
        <end position="39"/>
    </location>
</feature>
<feature type="transmembrane region" description="Helical" evidence="8">
    <location>
        <begin position="938"/>
        <end position="959"/>
    </location>
</feature>
<feature type="transmembrane region" description="Helical" evidence="8">
    <location>
        <begin position="458"/>
        <end position="479"/>
    </location>
</feature>
<dbReference type="SUPFAM" id="SSF47769">
    <property type="entry name" value="SAM/Pointed domain"/>
    <property type="match status" value="2"/>
</dbReference>
<dbReference type="PANTHER" id="PTHR22914:SF41">
    <property type="entry name" value="CHITIN SYNTHASE 7"/>
    <property type="match status" value="1"/>
</dbReference>
<comment type="subcellular location">
    <subcellularLocation>
        <location evidence="1">Membrane</location>
        <topology evidence="1">Multi-pass membrane protein</topology>
    </subcellularLocation>
</comment>
<protein>
    <recommendedName>
        <fullName evidence="2">chitin synthase</fullName>
        <ecNumber evidence="2">2.4.1.16</ecNumber>
    </recommendedName>
</protein>
<keyword evidence="3" id="KW-0808">Transferase</keyword>
<dbReference type="Gene3D" id="3.90.550.10">
    <property type="entry name" value="Spore Coat Polysaccharide Biosynthesis Protein SpsA, Chain A"/>
    <property type="match status" value="1"/>
</dbReference>
<evidence type="ECO:0000256" key="6">
    <source>
        <dbReference type="ARBA" id="ARBA00023136"/>
    </source>
</evidence>
<feature type="compositionally biased region" description="Basic and acidic residues" evidence="7">
    <location>
        <begin position="1565"/>
        <end position="1579"/>
    </location>
</feature>
<feature type="transmembrane region" description="Helical" evidence="8">
    <location>
        <begin position="1480"/>
        <end position="1498"/>
    </location>
</feature>
<feature type="transmembrane region" description="Helical" evidence="8">
    <location>
        <begin position="287"/>
        <end position="308"/>
    </location>
</feature>
<feature type="transmembrane region" description="Helical" evidence="8">
    <location>
        <begin position="203"/>
        <end position="220"/>
    </location>
</feature>
<proteinExistence type="evidence at transcript level"/>
<feature type="transmembrane region" description="Helical" evidence="8">
    <location>
        <begin position="1044"/>
        <end position="1064"/>
    </location>
</feature>
<feature type="region of interest" description="Disordered" evidence="7">
    <location>
        <begin position="1565"/>
        <end position="1635"/>
    </location>
</feature>
<evidence type="ECO:0000256" key="5">
    <source>
        <dbReference type="ARBA" id="ARBA00022989"/>
    </source>
</evidence>
<keyword evidence="5 8" id="KW-1133">Transmembrane helix</keyword>
<evidence type="ECO:0000256" key="4">
    <source>
        <dbReference type="ARBA" id="ARBA00022692"/>
    </source>
</evidence>
<feature type="domain" description="SAM" evidence="9">
    <location>
        <begin position="1341"/>
        <end position="1412"/>
    </location>
</feature>
<dbReference type="Pfam" id="PF00536">
    <property type="entry name" value="SAM_1"/>
    <property type="match status" value="2"/>
</dbReference>
<dbReference type="SUPFAM" id="SSF53448">
    <property type="entry name" value="Nucleotide-diphospho-sugar transferases"/>
    <property type="match status" value="1"/>
</dbReference>
<evidence type="ECO:0000256" key="2">
    <source>
        <dbReference type="ARBA" id="ARBA00012543"/>
    </source>
</evidence>
<dbReference type="SMART" id="SM00454">
    <property type="entry name" value="SAM"/>
    <property type="match status" value="2"/>
</dbReference>
<evidence type="ECO:0000256" key="1">
    <source>
        <dbReference type="ARBA" id="ARBA00004141"/>
    </source>
</evidence>
<dbReference type="GO" id="GO:0006031">
    <property type="term" value="P:chitin biosynthetic process"/>
    <property type="evidence" value="ECO:0007669"/>
    <property type="project" value="TreeGrafter"/>
</dbReference>
<evidence type="ECO:0000256" key="7">
    <source>
        <dbReference type="SAM" id="MobiDB-lite"/>
    </source>
</evidence>
<dbReference type="InterPro" id="IPR013761">
    <property type="entry name" value="SAM/pointed_sf"/>
</dbReference>
<feature type="region of interest" description="Disordered" evidence="7">
    <location>
        <begin position="1127"/>
        <end position="1197"/>
    </location>
</feature>
<evidence type="ECO:0000313" key="10">
    <source>
        <dbReference type="EMBL" id="AHX26701.1"/>
    </source>
</evidence>
<evidence type="ECO:0000256" key="8">
    <source>
        <dbReference type="SAM" id="Phobius"/>
    </source>
</evidence>
<keyword evidence="3" id="KW-0328">Glycosyltransferase</keyword>
<sequence>MASREVSSIQPIEVQSMARNSPGSGGSGGSEPEGDGGVGHERLVMRENLCVTTGPRTDQKRDLDQEQQEMSETSSFMTAFRIIMAVLMFLAILFSVLASKIAFFNVIFRFRNAVTANATRLSTKYTVHEEAGMTFGTLFIFLVTPHIFVLAWSFWSGLIGKKTDNYPWPTSSAKIWAVVAGVLESVGIVLFVLEVCVDLSTPLAIALGNGIFFFSLLVPFESFKLSYTGKPVRDAKCPELRSDAAPALTKSRKLYLWILCTLLQFCILIAIPILVSMNTKHGTVVTASWRLFFLPISMVCLSISWSGWMQHRVNDCDFAGAINPYRTARWKSALITSSVKLVTTIILFLIFDQIFKYDVVRFMGSGLRNIHGDSDMTTAILVHILCGLIAYSLICAACAMTLHFWSMMLPLLGITPLSMLMALYLCDGERFGLGTIGYGVWNGYSMCTHTDIISENTAALVLACLLWLTQVIYAFLFVAPVTIIPLSREETMFHSPGYNPMFLDQFILVNWRVDHLTPPKHRRRLIGQDQPARAAGNTLRRRKVYICSTMYREADFEQENLLKSIRHVHDAVRSHQAEGDNLQFESHIFFDGAVREKTYNEFVLQLFSLVETTLGFDVSKVDMYETPYGMQANWNMRPSRQGDEEEEDASLDAIDGLRFTVHLKDGHKYKNKKRWSQVMYMSYVLDYCCGQNGGNLDDTFILTTDADIVFSYSSVKALLDLMTRDDGVGAVCARTHPAGSGPLVWYQVFDYAIGHWFQKTAEHVIGSVMCCPGCFSVFRCKALKTVLHVYATKVEQATEFLTKDMGEDRWLCTLLVERGWQLVYCAASENHTFCPESFEEFYKQRRRWVPSTLANLSLCVQHSKKIIQNNDAVGWWFILYQALMIFSTIIAPGTIILLISSGLVYAYDWNQTATLIVISIVTVAFGYICVFHKKYEMLVAQILTFIFAVLMIAVFIGVIRQIVIDVNAEDCVGGVCVWAGNNTYIPTTGPSDCEPGYEWVVNCTTTRFLGAPIGVTSIYLAALSSMFIIAGLTHPSEFFCLGHGIWYLLCLPSGYIFLFVYSLCNMDSQSWGTREAKTANTGAADSKTKTWQEFIQSKLKWLRETFGTPGYGPYIPQVAMHPPNGYMLVPQNAPHPAGGVSPPVQQAADDDAEKLRTAGTSQQQQPEESQSEATAALEAEAETALHPTPESQPSTVPLRLPVQRAMSRPFTGGRKPVLLSEPSTVFFDDDLDMGSMDTDPRSRASTGASELEQQEELGFEAAEKKKWPCRTIHRVDIRTFLRGHQLEHLTERFQEEGYDDTMFLIGLTKDEMEKLGVDLSVRRSHLNREIKTLPPVSFEHGVPETIDSWLQSIGLPQYSENFRSKGYIAETRDDSIEGLKELTMEKLKGEIGIQKKGHLKHLVKALKFVRYPTERELKIRAVHKKISGRADPKLEKVEDKKKEQVFWEALREACMKPEMAVLGTNLDLADKLVELRNTSIMAVLIANILWIVIIQTLASHPELNVAGTNPIGLIFLLVYGIVYVTQFLSMLVHRLITVMHMLAAAQQDLQRRPEGIEDLEIPSTHEYDPEQSVQDHSDTDGYQSGASYQGFDSDADHQRLHSAPFSYQGDNDASERMPLTGGGGSGSGNRHRRHV</sequence>
<feature type="transmembrane region" description="Helical" evidence="8">
    <location>
        <begin position="1510"/>
        <end position="1532"/>
    </location>
</feature>
<organism evidence="10">
    <name type="scientific">Leucosolenia complicata</name>
    <dbReference type="NCBI Taxonomy" id="433461"/>
    <lineage>
        <taxon>Eukaryota</taxon>
        <taxon>Metazoa</taxon>
        <taxon>Porifera</taxon>
        <taxon>Calcarea</taxon>
        <taxon>Calcaronea</taxon>
        <taxon>Leucosolenida</taxon>
        <taxon>Leucosoleniidae</taxon>
        <taxon>Leucosolenia</taxon>
    </lineage>
</organism>
<feature type="compositionally biased region" description="Low complexity" evidence="7">
    <location>
        <begin position="1161"/>
        <end position="1185"/>
    </location>
</feature>
<dbReference type="GO" id="GO:0016020">
    <property type="term" value="C:membrane"/>
    <property type="evidence" value="ECO:0007669"/>
    <property type="project" value="UniProtKB-SubCell"/>
</dbReference>
<accession>A0A023PP34</accession>
<dbReference type="EC" id="2.4.1.16" evidence="2"/>